<keyword evidence="1" id="KW-0472">Membrane</keyword>
<gene>
    <name evidence="2" type="ORF">LCGC14_1723710</name>
</gene>
<evidence type="ECO:0000313" key="2">
    <source>
        <dbReference type="EMBL" id="KKM08555.1"/>
    </source>
</evidence>
<feature type="non-terminal residue" evidence="2">
    <location>
        <position position="972"/>
    </location>
</feature>
<proteinExistence type="predicted"/>
<comment type="caution">
    <text evidence="2">The sequence shown here is derived from an EMBL/GenBank/DDBJ whole genome shotgun (WGS) entry which is preliminary data.</text>
</comment>
<evidence type="ECO:0000256" key="1">
    <source>
        <dbReference type="SAM" id="Phobius"/>
    </source>
</evidence>
<feature type="non-terminal residue" evidence="2">
    <location>
        <position position="1"/>
    </location>
</feature>
<reference evidence="2" key="1">
    <citation type="journal article" date="2015" name="Nature">
        <title>Complex archaea that bridge the gap between prokaryotes and eukaryotes.</title>
        <authorList>
            <person name="Spang A."/>
            <person name="Saw J.H."/>
            <person name="Jorgensen S.L."/>
            <person name="Zaremba-Niedzwiedzka K."/>
            <person name="Martijn J."/>
            <person name="Lind A.E."/>
            <person name="van Eijk R."/>
            <person name="Schleper C."/>
            <person name="Guy L."/>
            <person name="Ettema T.J."/>
        </authorList>
    </citation>
    <scope>NUCLEOTIDE SEQUENCE</scope>
</reference>
<keyword evidence="1" id="KW-1133">Transmembrane helix</keyword>
<feature type="transmembrane region" description="Helical" evidence="1">
    <location>
        <begin position="912"/>
        <end position="937"/>
    </location>
</feature>
<dbReference type="EMBL" id="LAZR01015547">
    <property type="protein sequence ID" value="KKM08555.1"/>
    <property type="molecule type" value="Genomic_DNA"/>
</dbReference>
<name>A0A0F9JS62_9ZZZZ</name>
<accession>A0A0F9JS62</accession>
<dbReference type="AlphaFoldDB" id="A0A0F9JS62"/>
<protein>
    <submittedName>
        <fullName evidence="2">Uncharacterized protein</fullName>
    </submittedName>
</protein>
<sequence>KPKLAANDVNGKPLLVNHYANTSKIYTNSIFPTNISFTLQQDWISRNINISFEGVSQKKDRVINGSFDSEFHGWTFKSNSTAFKDQLWQLSGNPAGSVELMLDNLQKFKGDYGYYEQNITIQEKLSVNKLALLSFDYYSFQRRPENVSAYLAIIIDNVEKSILYDFPTTIQGDFWGKLTLPYDLAAYGQILPGNVTVRVGVLSTGDLSAGGQKGYFYIDNVQFDLWTMPNQGSIVEIKDIEFNSNHTYINTSYGKGYYYNATERSYMGNTDLIFSISQNIIGIDDFDIDNITITVNLLKSINSTIQGLDGSFYTNGIRTTWTTEMTISMPLDYVNNRAEIPKPLDWNITQILDGYNVDQMQSCTGTNPGSSKIIIPNGVLDSGLWKIAATSKNYISNGSMYVWNGSAYNEASSITIDDEFRITVNLNSSGSLPIINTQINFTILYPNGTIYYEKVKVLQASSYSNNFGNFTVGNNMSVGMYQTILIWTNNQSYLGRDKIGFLQFGFNVWHRTNLTAVNDYEEKVSGEPFLMKVEFVDDDFNTFIDFATVTYNSTFGASGTMVYFGSGIYVIDMDISGLALGNYYFSFNASKNYYENQSISNLIQLKIISQPLALEVPQSVINVDAYSYAVFRLNVTGAITGTVLPGNTNITTDWHKEYWVMDNGTGTVTLNLSTDHVPNQGIIETFTLSIFANKTNYGSTSAFISITVHPLSTSINVNTSTVDVKLHKNFILNVNYTNDETSQIIGEALLNVSWGSSYDILSNDNSYIINFSTIDMSLGSHTLRFQSSYPGYETAFESIYINILPLEINVKTIELNGTLDVFAGGSPVISILLTGEGSGTIIENANVTFSWLFQVGELTYEGNGIYELKLSIPESAEGAYTIEIIITTDDPEFKNRNFPLNIYVLRETPPNYPLIGIVIALLSVVGVLSTLSLRSYVIIPRKRKKERIFQNTIQVFKDVKNIQAVMFIQRSR</sequence>
<keyword evidence="1" id="KW-0812">Transmembrane</keyword>
<organism evidence="2">
    <name type="scientific">marine sediment metagenome</name>
    <dbReference type="NCBI Taxonomy" id="412755"/>
    <lineage>
        <taxon>unclassified sequences</taxon>
        <taxon>metagenomes</taxon>
        <taxon>ecological metagenomes</taxon>
    </lineage>
</organism>